<dbReference type="InterPro" id="IPR055943">
    <property type="entry name" value="DUF7521"/>
</dbReference>
<evidence type="ECO:0000256" key="1">
    <source>
        <dbReference type="SAM" id="Phobius"/>
    </source>
</evidence>
<dbReference type="RefSeq" id="WP_245778597.1">
    <property type="nucleotide sequence ID" value="NZ_FOZK01000001.1"/>
</dbReference>
<feature type="transmembrane region" description="Helical" evidence="1">
    <location>
        <begin position="50"/>
        <end position="74"/>
    </location>
</feature>
<proteinExistence type="predicted"/>
<sequence length="102" mass="10258">MTGLSLGIVALQSVGVGLSTVTATVTALAGAFVAYQGYRGYRRNDSRPMLYLAVGILLLTTVSFLVQQAVGLAAGGAATAQFAALTVSIAGLLAVLYSFTGA</sequence>
<keyword evidence="1" id="KW-0812">Transmembrane</keyword>
<dbReference type="STRING" id="767519.SAMN05216559_0802"/>
<dbReference type="Proteomes" id="UP000199062">
    <property type="component" value="Unassembled WGS sequence"/>
</dbReference>
<accession>A0A1I6KH76</accession>
<organism evidence="2 3">
    <name type="scientific">Halomicrobium zhouii</name>
    <dbReference type="NCBI Taxonomy" id="767519"/>
    <lineage>
        <taxon>Archaea</taxon>
        <taxon>Methanobacteriati</taxon>
        <taxon>Methanobacteriota</taxon>
        <taxon>Stenosarchaea group</taxon>
        <taxon>Halobacteria</taxon>
        <taxon>Halobacteriales</taxon>
        <taxon>Haloarculaceae</taxon>
        <taxon>Halomicrobium</taxon>
    </lineage>
</organism>
<feature type="transmembrane region" description="Helical" evidence="1">
    <location>
        <begin position="80"/>
        <end position="99"/>
    </location>
</feature>
<gene>
    <name evidence="2" type="ORF">SAMN05216559_0802</name>
</gene>
<protein>
    <submittedName>
        <fullName evidence="2">Uncharacterized protein</fullName>
    </submittedName>
</protein>
<keyword evidence="1" id="KW-0472">Membrane</keyword>
<feature type="transmembrane region" description="Helical" evidence="1">
    <location>
        <begin position="6"/>
        <end position="38"/>
    </location>
</feature>
<dbReference type="EMBL" id="FOZK01000001">
    <property type="protein sequence ID" value="SFR90524.1"/>
    <property type="molecule type" value="Genomic_DNA"/>
</dbReference>
<reference evidence="2 3" key="1">
    <citation type="submission" date="2016-10" db="EMBL/GenBank/DDBJ databases">
        <authorList>
            <person name="de Groot N.N."/>
        </authorList>
    </citation>
    <scope>NUCLEOTIDE SEQUENCE [LARGE SCALE GENOMIC DNA]</scope>
    <source>
        <strain evidence="2 3">CGMCC 1.10457</strain>
    </source>
</reference>
<keyword evidence="1" id="KW-1133">Transmembrane helix</keyword>
<name>A0A1I6KH76_9EURY</name>
<dbReference type="AlphaFoldDB" id="A0A1I6KH76"/>
<dbReference type="Pfam" id="PF24365">
    <property type="entry name" value="DUF7521"/>
    <property type="match status" value="1"/>
</dbReference>
<evidence type="ECO:0000313" key="3">
    <source>
        <dbReference type="Proteomes" id="UP000199062"/>
    </source>
</evidence>
<evidence type="ECO:0000313" key="2">
    <source>
        <dbReference type="EMBL" id="SFR90524.1"/>
    </source>
</evidence>
<keyword evidence="3" id="KW-1185">Reference proteome</keyword>